<dbReference type="OrthoDB" id="117900at2"/>
<sequence>MRSARELMVAYTATIADPDATAALFADDGVIELPYVSSIGRPPRIAGPDEIRAFIVGLLEMVPDFGFDHVEVFIDTPDQAFGEYSVERRTVTGRPFSQLYAGRLVAANGKIQLLRESLDLVRAARAVLPGGVADIPA</sequence>
<dbReference type="Gene3D" id="3.10.450.50">
    <property type="match status" value="1"/>
</dbReference>
<evidence type="ECO:0000259" key="1">
    <source>
        <dbReference type="Pfam" id="PF12680"/>
    </source>
</evidence>
<dbReference type="Pfam" id="PF12680">
    <property type="entry name" value="SnoaL_2"/>
    <property type="match status" value="1"/>
</dbReference>
<gene>
    <name evidence="2" type="ORF">GA0070564_10540</name>
</gene>
<dbReference type="AlphaFoldDB" id="A0A1C4Z3T9"/>
<feature type="domain" description="SnoaL-like" evidence="1">
    <location>
        <begin position="16"/>
        <end position="111"/>
    </location>
</feature>
<protein>
    <submittedName>
        <fullName evidence="2">Ketosteroid isomerase-related protein</fullName>
    </submittedName>
</protein>
<dbReference type="Proteomes" id="UP000199504">
    <property type="component" value="Unassembled WGS sequence"/>
</dbReference>
<dbReference type="SUPFAM" id="SSF54427">
    <property type="entry name" value="NTF2-like"/>
    <property type="match status" value="1"/>
</dbReference>
<keyword evidence="3" id="KW-1185">Reference proteome</keyword>
<organism evidence="2 3">
    <name type="scientific">Micromonospora mirobrigensis</name>
    <dbReference type="NCBI Taxonomy" id="262898"/>
    <lineage>
        <taxon>Bacteria</taxon>
        <taxon>Bacillati</taxon>
        <taxon>Actinomycetota</taxon>
        <taxon>Actinomycetes</taxon>
        <taxon>Micromonosporales</taxon>
        <taxon>Micromonosporaceae</taxon>
        <taxon>Micromonospora</taxon>
    </lineage>
</organism>
<dbReference type="InterPro" id="IPR032710">
    <property type="entry name" value="NTF2-like_dom_sf"/>
</dbReference>
<dbReference type="RefSeq" id="WP_091609742.1">
    <property type="nucleotide sequence ID" value="NZ_FMCX01000005.1"/>
</dbReference>
<reference evidence="3" key="1">
    <citation type="submission" date="2016-06" db="EMBL/GenBank/DDBJ databases">
        <authorList>
            <person name="Varghese N."/>
            <person name="Submissions Spin"/>
        </authorList>
    </citation>
    <scope>NUCLEOTIDE SEQUENCE [LARGE SCALE GENOMIC DNA]</scope>
    <source>
        <strain evidence="3">DSM 44830</strain>
    </source>
</reference>
<dbReference type="STRING" id="262898.GA0070564_10540"/>
<dbReference type="EMBL" id="FMCX01000005">
    <property type="protein sequence ID" value="SCF27557.1"/>
    <property type="molecule type" value="Genomic_DNA"/>
</dbReference>
<dbReference type="GO" id="GO:0016853">
    <property type="term" value="F:isomerase activity"/>
    <property type="evidence" value="ECO:0007669"/>
    <property type="project" value="UniProtKB-KW"/>
</dbReference>
<accession>A0A1C4Z3T9</accession>
<name>A0A1C4Z3T9_9ACTN</name>
<proteinExistence type="predicted"/>
<evidence type="ECO:0000313" key="3">
    <source>
        <dbReference type="Proteomes" id="UP000199504"/>
    </source>
</evidence>
<dbReference type="InterPro" id="IPR037401">
    <property type="entry name" value="SnoaL-like"/>
</dbReference>
<keyword evidence="2" id="KW-0413">Isomerase</keyword>
<evidence type="ECO:0000313" key="2">
    <source>
        <dbReference type="EMBL" id="SCF27557.1"/>
    </source>
</evidence>